<dbReference type="SMART" id="SM00710">
    <property type="entry name" value="PbH1"/>
    <property type="match status" value="13"/>
</dbReference>
<feature type="domain" description="Right handed beta helix" evidence="1">
    <location>
        <begin position="531"/>
        <end position="654"/>
    </location>
</feature>
<dbReference type="Gene3D" id="2.160.20.10">
    <property type="entry name" value="Single-stranded right-handed beta-helix, Pectin lyase-like"/>
    <property type="match status" value="2"/>
</dbReference>
<proteinExistence type="predicted"/>
<dbReference type="EMBL" id="JAUMKJ010000011">
    <property type="protein sequence ID" value="MDO3677545.1"/>
    <property type="molecule type" value="Genomic_DNA"/>
</dbReference>
<dbReference type="InterPro" id="IPR011050">
    <property type="entry name" value="Pectin_lyase_fold/virulence"/>
</dbReference>
<dbReference type="PROSITE" id="PS51318">
    <property type="entry name" value="TAT"/>
    <property type="match status" value="1"/>
</dbReference>
<dbReference type="InterPro" id="IPR039448">
    <property type="entry name" value="Beta_helix"/>
</dbReference>
<dbReference type="SUPFAM" id="SSF51126">
    <property type="entry name" value="Pectin lyase-like"/>
    <property type="match status" value="2"/>
</dbReference>
<feature type="domain" description="Right handed beta helix" evidence="1">
    <location>
        <begin position="389"/>
        <end position="522"/>
    </location>
</feature>
<evidence type="ECO:0000313" key="3">
    <source>
        <dbReference type="Proteomes" id="UP001168883"/>
    </source>
</evidence>
<dbReference type="NCBIfam" id="TIGR03804">
    <property type="entry name" value="para_beta_helix"/>
    <property type="match status" value="1"/>
</dbReference>
<evidence type="ECO:0000259" key="1">
    <source>
        <dbReference type="Pfam" id="PF13229"/>
    </source>
</evidence>
<gene>
    <name evidence="2" type="ORF">Q3C12_11090</name>
</gene>
<dbReference type="InterPro" id="IPR006626">
    <property type="entry name" value="PbH1"/>
</dbReference>
<reference evidence="2" key="1">
    <citation type="submission" date="2023-07" db="EMBL/GenBank/DDBJ databases">
        <authorList>
            <person name="Aktuganov G."/>
            <person name="Boyko T."/>
            <person name="Delegan Y."/>
            <person name="Galimzianova N."/>
            <person name="Gilvanova E."/>
            <person name="Korobov V."/>
            <person name="Kuzmina L."/>
            <person name="Melentiev A."/>
            <person name="Milman P."/>
            <person name="Ryabova A."/>
            <person name="Stupak E."/>
            <person name="Yasakov T."/>
            <person name="Zharikova N."/>
            <person name="Zhurenko E."/>
        </authorList>
    </citation>
    <scope>NUCLEOTIDE SEQUENCE</scope>
    <source>
        <strain evidence="2">IB-739</strain>
    </source>
</reference>
<sequence length="671" mass="70654">MENEHEPTTWTGSKMTRRKLLSSLGIVGAAVATGTSLGSQAFGATVTEQVYGPTMQPAAAQSAAADAQTAAHTLIIDPAKWDIPTDGTNSRKTTDGLNAAIAAAKSGGFGEVYLPKGRYLIDAVSKTSHSPEIGGGIRVPSGMKLTMHPEAELKVEPNGSYGYSCIFLDNVHNVVISGGMVTGDRNEHDYSHKAKPTHEWGFGINVRGGYNITIDNVRIKDCTGDCIYVNAIGMINYGTVPYTPPQKVTIQNCTLDSSRRNNISISACDGVVIRNNVILNAGIQTEAGPGLKTKIGPGFGIDIEGYGEGAIDYETPLNILIQGNWFRGNRVYSVCNFNGYGVAIEGNFSDNTLSYGNGTDTVIANNVLIRTDRQRTAIDGQKVSEGLEGNNVTIVGNTVKGFGSGVDIRGKDVVVAGNTISHLGEAGAGIAAYAAENVWIANNSVHRTKGTSYRVAGGKDIRLVNNKAHGSDKTAIEANASTQVVLSGNVIRNCSGGIRVTNISSEETGSEVVVEGNHIDLTEYKGKTSYAISFDQKSDVSLKGNRIPGPRNTAIYGEGGAGNRVKIVDNEIAEANSFTAMIQIVGGAKHEIVGNHVTFNKASNGGVGIYLKDAKDSIVARNTIYSNSEYALANSIATKESTGTKVLNNIAVKGAVSLNEKTDLNVGNTVV</sequence>
<dbReference type="InterPro" id="IPR012334">
    <property type="entry name" value="Pectin_lyas_fold"/>
</dbReference>
<dbReference type="InterPro" id="IPR022441">
    <property type="entry name" value="Para_beta_helix_rpt-2"/>
</dbReference>
<accession>A0ABT8V7W4</accession>
<comment type="caution">
    <text evidence="2">The sequence shown here is derived from an EMBL/GenBank/DDBJ whole genome shotgun (WGS) entry which is preliminary data.</text>
</comment>
<evidence type="ECO:0000313" key="2">
    <source>
        <dbReference type="EMBL" id="MDO3677545.1"/>
    </source>
</evidence>
<dbReference type="RefSeq" id="WP_302878262.1">
    <property type="nucleotide sequence ID" value="NZ_JARLKN010000026.1"/>
</dbReference>
<dbReference type="Proteomes" id="UP001168883">
    <property type="component" value="Unassembled WGS sequence"/>
</dbReference>
<keyword evidence="3" id="KW-1185">Reference proteome</keyword>
<name>A0ABT8V7W4_9BACL</name>
<protein>
    <submittedName>
        <fullName evidence="2">Right-handed parallel beta-helix repeat-containing protein</fullName>
    </submittedName>
</protein>
<organism evidence="2 3">
    <name type="scientific">Paenibacillus ehimensis</name>
    <dbReference type="NCBI Taxonomy" id="79264"/>
    <lineage>
        <taxon>Bacteria</taxon>
        <taxon>Bacillati</taxon>
        <taxon>Bacillota</taxon>
        <taxon>Bacilli</taxon>
        <taxon>Bacillales</taxon>
        <taxon>Paenibacillaceae</taxon>
        <taxon>Paenibacillus</taxon>
    </lineage>
</organism>
<dbReference type="Pfam" id="PF13229">
    <property type="entry name" value="Beta_helix"/>
    <property type="match status" value="2"/>
</dbReference>
<dbReference type="InterPro" id="IPR006311">
    <property type="entry name" value="TAT_signal"/>
</dbReference>